<evidence type="ECO:0000256" key="4">
    <source>
        <dbReference type="SAM" id="Phobius"/>
    </source>
</evidence>
<evidence type="ECO:0000313" key="7">
    <source>
        <dbReference type="Proteomes" id="UP000770015"/>
    </source>
</evidence>
<keyword evidence="4" id="KW-0812">Transmembrane</keyword>
<evidence type="ECO:0000256" key="1">
    <source>
        <dbReference type="ARBA" id="ARBA00022723"/>
    </source>
</evidence>
<feature type="region of interest" description="Disordered" evidence="3">
    <location>
        <begin position="692"/>
        <end position="720"/>
    </location>
</feature>
<dbReference type="GO" id="GO:0006351">
    <property type="term" value="P:DNA-templated transcription"/>
    <property type="evidence" value="ECO:0007669"/>
    <property type="project" value="InterPro"/>
</dbReference>
<dbReference type="InterPro" id="IPR007219">
    <property type="entry name" value="XnlR_reg_dom"/>
</dbReference>
<name>A0A9P9A5D0_9PEZI</name>
<dbReference type="PANTHER" id="PTHR46910:SF23">
    <property type="entry name" value="THIAMINE REPRESSIBLE GENES REGULATORY PROTEIN THI1"/>
    <property type="match status" value="1"/>
</dbReference>
<dbReference type="GO" id="GO:0000981">
    <property type="term" value="F:DNA-binding transcription factor activity, RNA polymerase II-specific"/>
    <property type="evidence" value="ECO:0007669"/>
    <property type="project" value="InterPro"/>
</dbReference>
<feature type="transmembrane region" description="Helical" evidence="4">
    <location>
        <begin position="247"/>
        <end position="266"/>
    </location>
</feature>
<feature type="region of interest" description="Disordered" evidence="3">
    <location>
        <begin position="90"/>
        <end position="117"/>
    </location>
</feature>
<gene>
    <name evidence="6" type="ORF">F5X68DRAFT_251149</name>
</gene>
<keyword evidence="1" id="KW-0479">Metal-binding</keyword>
<dbReference type="CDD" id="cd12148">
    <property type="entry name" value="fungal_TF_MHR"/>
    <property type="match status" value="1"/>
</dbReference>
<feature type="region of interest" description="Disordered" evidence="3">
    <location>
        <begin position="514"/>
        <end position="545"/>
    </location>
</feature>
<dbReference type="PROSITE" id="PS50048">
    <property type="entry name" value="ZN2_CY6_FUNGAL_2"/>
    <property type="match status" value="1"/>
</dbReference>
<keyword evidence="4" id="KW-0472">Membrane</keyword>
<dbReference type="Gene3D" id="4.10.240.10">
    <property type="entry name" value="Zn(2)-C6 fungal-type DNA-binding domain"/>
    <property type="match status" value="1"/>
</dbReference>
<dbReference type="InterPro" id="IPR050987">
    <property type="entry name" value="AtrR-like"/>
</dbReference>
<dbReference type="GO" id="GO:0008270">
    <property type="term" value="F:zinc ion binding"/>
    <property type="evidence" value="ECO:0007669"/>
    <property type="project" value="InterPro"/>
</dbReference>
<organism evidence="6 7">
    <name type="scientific">Plectosphaerella plurivora</name>
    <dbReference type="NCBI Taxonomy" id="936078"/>
    <lineage>
        <taxon>Eukaryota</taxon>
        <taxon>Fungi</taxon>
        <taxon>Dikarya</taxon>
        <taxon>Ascomycota</taxon>
        <taxon>Pezizomycotina</taxon>
        <taxon>Sordariomycetes</taxon>
        <taxon>Hypocreomycetidae</taxon>
        <taxon>Glomerellales</taxon>
        <taxon>Plectosphaerellaceae</taxon>
        <taxon>Plectosphaerella</taxon>
    </lineage>
</organism>
<dbReference type="InterPro" id="IPR036864">
    <property type="entry name" value="Zn2-C6_fun-type_DNA-bd_sf"/>
</dbReference>
<dbReference type="Pfam" id="PF04082">
    <property type="entry name" value="Fungal_trans"/>
    <property type="match status" value="1"/>
</dbReference>
<keyword evidence="4" id="KW-1133">Transmembrane helix</keyword>
<feature type="compositionally biased region" description="Low complexity" evidence="3">
    <location>
        <begin position="514"/>
        <end position="525"/>
    </location>
</feature>
<dbReference type="PANTHER" id="PTHR46910">
    <property type="entry name" value="TRANSCRIPTION FACTOR PDR1"/>
    <property type="match status" value="1"/>
</dbReference>
<feature type="non-terminal residue" evidence="6">
    <location>
        <position position="774"/>
    </location>
</feature>
<dbReference type="Pfam" id="PF00172">
    <property type="entry name" value="Zn_clus"/>
    <property type="match status" value="1"/>
</dbReference>
<feature type="compositionally biased region" description="Polar residues" evidence="3">
    <location>
        <begin position="696"/>
        <end position="716"/>
    </location>
</feature>
<evidence type="ECO:0000313" key="6">
    <source>
        <dbReference type="EMBL" id="KAH6663951.1"/>
    </source>
</evidence>
<proteinExistence type="predicted"/>
<keyword evidence="2" id="KW-0539">Nucleus</keyword>
<dbReference type="Proteomes" id="UP000770015">
    <property type="component" value="Unassembled WGS sequence"/>
</dbReference>
<dbReference type="EMBL" id="JAGSXJ010000041">
    <property type="protein sequence ID" value="KAH6663951.1"/>
    <property type="molecule type" value="Genomic_DNA"/>
</dbReference>
<feature type="compositionally biased region" description="Polar residues" evidence="3">
    <location>
        <begin position="752"/>
        <end position="762"/>
    </location>
</feature>
<evidence type="ECO:0000256" key="3">
    <source>
        <dbReference type="SAM" id="MobiDB-lite"/>
    </source>
</evidence>
<evidence type="ECO:0000256" key="2">
    <source>
        <dbReference type="ARBA" id="ARBA00023242"/>
    </source>
</evidence>
<reference evidence="6" key="1">
    <citation type="journal article" date="2021" name="Nat. Commun.">
        <title>Genetic determinants of endophytism in the Arabidopsis root mycobiome.</title>
        <authorList>
            <person name="Mesny F."/>
            <person name="Miyauchi S."/>
            <person name="Thiergart T."/>
            <person name="Pickel B."/>
            <person name="Atanasova L."/>
            <person name="Karlsson M."/>
            <person name="Huettel B."/>
            <person name="Barry K.W."/>
            <person name="Haridas S."/>
            <person name="Chen C."/>
            <person name="Bauer D."/>
            <person name="Andreopoulos W."/>
            <person name="Pangilinan J."/>
            <person name="LaButti K."/>
            <person name="Riley R."/>
            <person name="Lipzen A."/>
            <person name="Clum A."/>
            <person name="Drula E."/>
            <person name="Henrissat B."/>
            <person name="Kohler A."/>
            <person name="Grigoriev I.V."/>
            <person name="Martin F.M."/>
            <person name="Hacquard S."/>
        </authorList>
    </citation>
    <scope>NUCLEOTIDE SEQUENCE</scope>
    <source>
        <strain evidence="6">MPI-SDFR-AT-0117</strain>
    </source>
</reference>
<dbReference type="OrthoDB" id="3921198at2759"/>
<dbReference type="SMART" id="SM00906">
    <property type="entry name" value="Fungal_trans"/>
    <property type="match status" value="1"/>
</dbReference>
<protein>
    <submittedName>
        <fullName evidence="6">Fungal-specific transcription factor domain-containing protein</fullName>
    </submittedName>
</protein>
<dbReference type="SMART" id="SM00066">
    <property type="entry name" value="GAL4"/>
    <property type="match status" value="1"/>
</dbReference>
<feature type="compositionally biased region" description="Basic and acidic residues" evidence="3">
    <location>
        <begin position="90"/>
        <end position="99"/>
    </location>
</feature>
<sequence length="774" mass="85430">CDRCRRQKEKCDGGFPCRRCTRLKRECEFSGRPVGLEGRHDAGVAGPPETSTAPTSSAELLERIADLERVVQRYAGHVPMDAEGLRALAEDADQREQRSTRSPPPVRSANSSDSGGIGLGSFTIKPLANNMTREFQVQLADPLLDSGEFSHWSFSMSIKEWIDQTALPNHPPNSTNVAEYYRAEELQSPSNIAMSAAALPPRFIADFLVQAFFTHGQANYWYVEREWLTQKIDTIYDDPGSLTQRDVGIVCIIFTVLAIGTQYAYLDLYKDQQGNATATQSQHGAAAYSEDSIGVMFYQQACRLLPDMLTVSSLECVQACLLIGIYTLPIDASGLSYVYLNLAVKLAIQNGMHRRYKGDDLSPSVRETRNRVWWTACTIERRVGVFHGRPLAISDRDVDVDLPVAADGLLSSTTSEHLTHVLATLRLNRILSQILYATSALKTYTKQEMPRGMERLVELHHELTSWWDSLPASMSCKQSGPTSSISRMGVHLKLEYCLARIFVGRAFIFRQEKTTTPSDTTTPMPGGNHARKGSEGNTSRPDRESPRSVLVADCIEASLEVVATCRAVRDSIGLARASYTEFSSCRAALLVITTQCLQKKTDKFRRTLRDGLSMLKEMSAGGESAWSEMLLIEAFERAIAKMDAAAPEKRADSQYSRFKQWEQLWKSDQPGGPESGRSMINPLPMAPGVWEPLSGGQPQQQLHQDGTSTMTGSMPSHTPFFGMDGEFASFPQQTLDEFSMCLGYNLGPSPDASASTGTSNNAMDADGGWMGSIH</sequence>
<dbReference type="CDD" id="cd00067">
    <property type="entry name" value="GAL4"/>
    <property type="match status" value="1"/>
</dbReference>
<dbReference type="GO" id="GO:0003677">
    <property type="term" value="F:DNA binding"/>
    <property type="evidence" value="ECO:0007669"/>
    <property type="project" value="InterPro"/>
</dbReference>
<keyword evidence="7" id="KW-1185">Reference proteome</keyword>
<comment type="caution">
    <text evidence="6">The sequence shown here is derived from an EMBL/GenBank/DDBJ whole genome shotgun (WGS) entry which is preliminary data.</text>
</comment>
<dbReference type="SUPFAM" id="SSF57701">
    <property type="entry name" value="Zn2/Cys6 DNA-binding domain"/>
    <property type="match status" value="1"/>
</dbReference>
<dbReference type="InterPro" id="IPR001138">
    <property type="entry name" value="Zn2Cys6_DnaBD"/>
</dbReference>
<feature type="domain" description="Zn(2)-C6 fungal-type" evidence="5">
    <location>
        <begin position="1"/>
        <end position="29"/>
    </location>
</feature>
<accession>A0A9P9A5D0</accession>
<feature type="region of interest" description="Disordered" evidence="3">
    <location>
        <begin position="32"/>
        <end position="56"/>
    </location>
</feature>
<evidence type="ECO:0000259" key="5">
    <source>
        <dbReference type="PROSITE" id="PS50048"/>
    </source>
</evidence>
<feature type="region of interest" description="Disordered" evidence="3">
    <location>
        <begin position="751"/>
        <end position="774"/>
    </location>
</feature>
<dbReference type="AlphaFoldDB" id="A0A9P9A5D0"/>